<name>A0AB39U9F3_9BIFI</name>
<dbReference type="KEGG" id="bfk:QN062_00695"/>
<evidence type="ECO:0000313" key="5">
    <source>
        <dbReference type="EMBL" id="XDS50769.1"/>
    </source>
</evidence>
<sequence>MNSIDGLSNFRDIGGLPLVEGGTTVSGRLLRSDALQHLDEAGMRQLRAIPVCTIVDLRSPAEVNHAPEPDIPGIRRDGIPLLGGETERIMRTAMLSGTGIQAGNVLREMYMSMIRSEGRSLARVVTVTGETLSSGNGAELVHCTAGKDRTGIVIALILSVIGVRREAIVDDYAKTQENLAGDWFRTMLDSLHRNGIDLDEELQRLLILSSPDIMDDVLTTIDGRYGSVREYLALQGIRDTTIDELRSALAPDSEQANREMRGVR</sequence>
<dbReference type="Gene3D" id="3.90.190.10">
    <property type="entry name" value="Protein tyrosine phosphatase superfamily"/>
    <property type="match status" value="1"/>
</dbReference>
<dbReference type="PROSITE" id="PS50056">
    <property type="entry name" value="TYR_PHOSPHATASE_2"/>
    <property type="match status" value="1"/>
</dbReference>
<comment type="similarity">
    <text evidence="1">Belongs to the protein-tyrosine phosphatase family.</text>
</comment>
<dbReference type="InterPro" id="IPR016130">
    <property type="entry name" value="Tyr_Pase_AS"/>
</dbReference>
<dbReference type="PROSITE" id="PS00383">
    <property type="entry name" value="TYR_PHOSPHATASE_1"/>
    <property type="match status" value="1"/>
</dbReference>
<dbReference type="EMBL" id="CP129675">
    <property type="protein sequence ID" value="XDS45666.1"/>
    <property type="molecule type" value="Genomic_DNA"/>
</dbReference>
<feature type="domain" description="Tyrosine specific protein phosphatases" evidence="2">
    <location>
        <begin position="119"/>
        <end position="158"/>
    </location>
</feature>
<dbReference type="AlphaFoldDB" id="A0AB39U9F3"/>
<dbReference type="Pfam" id="PF13350">
    <property type="entry name" value="Y_phosphatase3"/>
    <property type="match status" value="1"/>
</dbReference>
<dbReference type="EC" id="3.1.3.48" evidence="3"/>
<keyword evidence="3" id="KW-0378">Hydrolase</keyword>
<dbReference type="PANTHER" id="PTHR31126">
    <property type="entry name" value="TYROSINE-PROTEIN PHOSPHATASE"/>
    <property type="match status" value="1"/>
</dbReference>
<organism evidence="3">
    <name type="scientific">Bifidobacterium fermentum</name>
    <dbReference type="NCBI Taxonomy" id="3059035"/>
    <lineage>
        <taxon>Bacteria</taxon>
        <taxon>Bacillati</taxon>
        <taxon>Actinomycetota</taxon>
        <taxon>Actinomycetes</taxon>
        <taxon>Bifidobacteriales</taxon>
        <taxon>Bifidobacteriaceae</taxon>
        <taxon>Bifidobacterium</taxon>
    </lineage>
</organism>
<dbReference type="EMBL" id="CP129682">
    <property type="protein sequence ID" value="XDS49553.1"/>
    <property type="molecule type" value="Genomic_DNA"/>
</dbReference>
<evidence type="ECO:0000259" key="2">
    <source>
        <dbReference type="PROSITE" id="PS50056"/>
    </source>
</evidence>
<dbReference type="GO" id="GO:0004725">
    <property type="term" value="F:protein tyrosine phosphatase activity"/>
    <property type="evidence" value="ECO:0007669"/>
    <property type="project" value="UniProtKB-EC"/>
</dbReference>
<dbReference type="RefSeq" id="WP_369341731.1">
    <property type="nucleotide sequence ID" value="NZ_CP129675.1"/>
</dbReference>
<dbReference type="InterPro" id="IPR029021">
    <property type="entry name" value="Prot-tyrosine_phosphatase-like"/>
</dbReference>
<dbReference type="InterPro" id="IPR000387">
    <property type="entry name" value="Tyr_Pase_dom"/>
</dbReference>
<protein>
    <submittedName>
        <fullName evidence="3">Tyrosine-protein phosphatase</fullName>
        <ecNumber evidence="3">3.1.3.48</ecNumber>
    </submittedName>
</protein>
<accession>A0AB39U9F3</accession>
<dbReference type="InterPro" id="IPR026893">
    <property type="entry name" value="Tyr/Ser_Pase_IphP-type"/>
</dbReference>
<reference evidence="3" key="1">
    <citation type="submission" date="2023-07" db="EMBL/GenBank/DDBJ databases">
        <title>Bifidobacterium aquikefiriaerophilum sp. nov. and Bifidobacterium eccum sp. nov., isolated from water kefir.</title>
        <authorList>
            <person name="Breselge S."/>
            <person name="Bellassi P."/>
            <person name="Barcenilla C."/>
            <person name="Alvarez-Ordonez A."/>
            <person name="Morelli L."/>
            <person name="Cotter P.D."/>
        </authorList>
    </citation>
    <scope>NUCLEOTIDE SEQUENCE</scope>
    <source>
        <strain evidence="5">WK012_4_13</strain>
        <strain evidence="4">WK013_4_14</strain>
        <strain evidence="3">WK048_4_13</strain>
    </source>
</reference>
<gene>
    <name evidence="5" type="ORF">QN062_00695</name>
    <name evidence="4" type="ORF">QN216_04705</name>
    <name evidence="3" type="ORF">QN217_05745</name>
</gene>
<evidence type="ECO:0000313" key="4">
    <source>
        <dbReference type="EMBL" id="XDS49553.1"/>
    </source>
</evidence>
<proteinExistence type="inferred from homology"/>
<dbReference type="EMBL" id="CP129683">
    <property type="protein sequence ID" value="XDS50769.1"/>
    <property type="molecule type" value="Genomic_DNA"/>
</dbReference>
<evidence type="ECO:0000256" key="1">
    <source>
        <dbReference type="ARBA" id="ARBA00009580"/>
    </source>
</evidence>
<dbReference type="PANTHER" id="PTHR31126:SF1">
    <property type="entry name" value="TYROSINE SPECIFIC PROTEIN PHOSPHATASES DOMAIN-CONTAINING PROTEIN"/>
    <property type="match status" value="1"/>
</dbReference>
<evidence type="ECO:0000313" key="3">
    <source>
        <dbReference type="EMBL" id="XDS45666.1"/>
    </source>
</evidence>
<dbReference type="SUPFAM" id="SSF52799">
    <property type="entry name" value="(Phosphotyrosine protein) phosphatases II"/>
    <property type="match status" value="1"/>
</dbReference>